<accession>A0AAV0JDP2</accession>
<comment type="caution">
    <text evidence="1">The sequence shown here is derived from an EMBL/GenBank/DDBJ whole genome shotgun (WGS) entry which is preliminary data.</text>
</comment>
<reference evidence="1" key="1">
    <citation type="submission" date="2022-08" db="EMBL/GenBank/DDBJ databases">
        <authorList>
            <person name="Gutierrez-Valencia J."/>
        </authorList>
    </citation>
    <scope>NUCLEOTIDE SEQUENCE</scope>
</reference>
<evidence type="ECO:0000313" key="2">
    <source>
        <dbReference type="Proteomes" id="UP001154282"/>
    </source>
</evidence>
<dbReference type="Proteomes" id="UP001154282">
    <property type="component" value="Unassembled WGS sequence"/>
</dbReference>
<evidence type="ECO:0000313" key="1">
    <source>
        <dbReference type="EMBL" id="CAI0407866.1"/>
    </source>
</evidence>
<proteinExistence type="predicted"/>
<gene>
    <name evidence="1" type="ORF">LITE_LOCUS13725</name>
</gene>
<dbReference type="AlphaFoldDB" id="A0AAV0JDP2"/>
<name>A0AAV0JDP2_9ROSI</name>
<dbReference type="EMBL" id="CAMGYJ010000004">
    <property type="protein sequence ID" value="CAI0407866.1"/>
    <property type="molecule type" value="Genomic_DNA"/>
</dbReference>
<organism evidence="1 2">
    <name type="scientific">Linum tenue</name>
    <dbReference type="NCBI Taxonomy" id="586396"/>
    <lineage>
        <taxon>Eukaryota</taxon>
        <taxon>Viridiplantae</taxon>
        <taxon>Streptophyta</taxon>
        <taxon>Embryophyta</taxon>
        <taxon>Tracheophyta</taxon>
        <taxon>Spermatophyta</taxon>
        <taxon>Magnoliopsida</taxon>
        <taxon>eudicotyledons</taxon>
        <taxon>Gunneridae</taxon>
        <taxon>Pentapetalae</taxon>
        <taxon>rosids</taxon>
        <taxon>fabids</taxon>
        <taxon>Malpighiales</taxon>
        <taxon>Linaceae</taxon>
        <taxon>Linum</taxon>
    </lineage>
</organism>
<sequence>MWLESWLANLIRIELLAISCCWLMSMQRMVDGKMLPP</sequence>
<keyword evidence="2" id="KW-1185">Reference proteome</keyword>
<protein>
    <submittedName>
        <fullName evidence="1">Uncharacterized protein</fullName>
    </submittedName>
</protein>